<name>A0ABW2HU44_9ACTN</name>
<evidence type="ECO:0000313" key="1">
    <source>
        <dbReference type="EMBL" id="MFC7276334.1"/>
    </source>
</evidence>
<protein>
    <submittedName>
        <fullName evidence="1">XRE family transcriptional regulator</fullName>
    </submittedName>
</protein>
<proteinExistence type="predicted"/>
<accession>A0ABW2HU44</accession>
<keyword evidence="2" id="KW-1185">Reference proteome</keyword>
<comment type="caution">
    <text evidence="1">The sequence shown here is derived from an EMBL/GenBank/DDBJ whole genome shotgun (WGS) entry which is preliminary data.</text>
</comment>
<sequence length="375" mass="42300">MHAAERPDARLARRLRSLRQQHWPGVKVTQQQIADALGGRSPLSLSLISSWESTRKPVLPPTKRLIGYATFFATRRSVASEPARLLDEGELGEDERQVRDRLYAELLSLRFPETPPYGDDSGMFDARPLPLAGSVEDTIGGGTWFFPDQRPIVIVSGSLPSPYRERMLFTDPRDPDYVRSHGMADLDALIEVHGHIRAVNPIADVRILRSEEMHEDDFSSHLVLIGGVDWNPVNRDVTRRLDLRVRQQMRPNDEDPGYFATAEGDTFTPVLDEAGGSLVEDVAHFFRGISPYNAQRTVTLCNGMYGRGTYGAVRALTDAKFRDRNEDYVRKRFRDAPTFSILMRVRINLNGAVVTPDWTLPEVRLHEWPPTVGDG</sequence>
<reference evidence="2" key="1">
    <citation type="journal article" date="2019" name="Int. J. Syst. Evol. Microbiol.">
        <title>The Global Catalogue of Microorganisms (GCM) 10K type strain sequencing project: providing services to taxonomists for standard genome sequencing and annotation.</title>
        <authorList>
            <consortium name="The Broad Institute Genomics Platform"/>
            <consortium name="The Broad Institute Genome Sequencing Center for Infectious Disease"/>
            <person name="Wu L."/>
            <person name="Ma J."/>
        </authorList>
    </citation>
    <scope>NUCLEOTIDE SEQUENCE [LARGE SCALE GENOMIC DNA]</scope>
    <source>
        <strain evidence="2">XZYJT-10</strain>
    </source>
</reference>
<organism evidence="1 2">
    <name type="scientific">Paractinoplanes rhizophilus</name>
    <dbReference type="NCBI Taxonomy" id="1416877"/>
    <lineage>
        <taxon>Bacteria</taxon>
        <taxon>Bacillati</taxon>
        <taxon>Actinomycetota</taxon>
        <taxon>Actinomycetes</taxon>
        <taxon>Micromonosporales</taxon>
        <taxon>Micromonosporaceae</taxon>
        <taxon>Paractinoplanes</taxon>
    </lineage>
</organism>
<dbReference type="Proteomes" id="UP001596548">
    <property type="component" value="Unassembled WGS sequence"/>
</dbReference>
<evidence type="ECO:0000313" key="2">
    <source>
        <dbReference type="Proteomes" id="UP001596548"/>
    </source>
</evidence>
<dbReference type="RefSeq" id="WP_378970535.1">
    <property type="nucleotide sequence ID" value="NZ_JBHTBJ010000014.1"/>
</dbReference>
<gene>
    <name evidence="1" type="ORF">ACFQS1_20265</name>
</gene>
<dbReference type="EMBL" id="JBHTBJ010000014">
    <property type="protein sequence ID" value="MFC7276334.1"/>
    <property type="molecule type" value="Genomic_DNA"/>
</dbReference>